<keyword evidence="2" id="KW-1185">Reference proteome</keyword>
<dbReference type="RefSeq" id="WP_379584765.1">
    <property type="nucleotide sequence ID" value="NZ_JBHSQW010000025.1"/>
</dbReference>
<sequence>MEPPQACHLCGERRDLSDPTSLAWGNDRDDEGRVRWLCPGCTRGHLRDIEARLPDRWW</sequence>
<dbReference type="Proteomes" id="UP001596302">
    <property type="component" value="Unassembled WGS sequence"/>
</dbReference>
<evidence type="ECO:0000313" key="1">
    <source>
        <dbReference type="EMBL" id="MFC5994740.1"/>
    </source>
</evidence>
<reference evidence="2" key="1">
    <citation type="journal article" date="2019" name="Int. J. Syst. Evol. Microbiol.">
        <title>The Global Catalogue of Microorganisms (GCM) 10K type strain sequencing project: providing services to taxonomists for standard genome sequencing and annotation.</title>
        <authorList>
            <consortium name="The Broad Institute Genomics Platform"/>
            <consortium name="The Broad Institute Genome Sequencing Center for Infectious Disease"/>
            <person name="Wu L."/>
            <person name="Ma J."/>
        </authorList>
    </citation>
    <scope>NUCLEOTIDE SEQUENCE [LARGE SCALE GENOMIC DNA]</scope>
    <source>
        <strain evidence="2">CCM 8391</strain>
    </source>
</reference>
<organism evidence="1 2">
    <name type="scientific">Pseudonocardia hispaniensis</name>
    <dbReference type="NCBI Taxonomy" id="904933"/>
    <lineage>
        <taxon>Bacteria</taxon>
        <taxon>Bacillati</taxon>
        <taxon>Actinomycetota</taxon>
        <taxon>Actinomycetes</taxon>
        <taxon>Pseudonocardiales</taxon>
        <taxon>Pseudonocardiaceae</taxon>
        <taxon>Pseudonocardia</taxon>
    </lineage>
</organism>
<protein>
    <recommendedName>
        <fullName evidence="3">Recombination endonuclease VII</fullName>
    </recommendedName>
</protein>
<evidence type="ECO:0000313" key="2">
    <source>
        <dbReference type="Proteomes" id="UP001596302"/>
    </source>
</evidence>
<gene>
    <name evidence="1" type="ORF">ACFQE5_11015</name>
</gene>
<accession>A0ABW1J2T0</accession>
<comment type="caution">
    <text evidence="1">The sequence shown here is derived from an EMBL/GenBank/DDBJ whole genome shotgun (WGS) entry which is preliminary data.</text>
</comment>
<proteinExistence type="predicted"/>
<dbReference type="EMBL" id="JBHSQW010000025">
    <property type="protein sequence ID" value="MFC5994740.1"/>
    <property type="molecule type" value="Genomic_DNA"/>
</dbReference>
<name>A0ABW1J2T0_9PSEU</name>
<evidence type="ECO:0008006" key="3">
    <source>
        <dbReference type="Google" id="ProtNLM"/>
    </source>
</evidence>